<sequence>MQGFLWKPEVRFPGSAARGRQLMAGNFRIGGALIEAPDTCPWDIAAPNDDFEAALHGFSWLDDLAAVPDNEGRATAQLWLSQWIDRYGKGAGPGWSADLTGRRQIRWITHALFLMNSQTPAEMRRFHLALSRQTNFLGKRWKRASAGLPRFEALTGLIYSACTLIGMETALDPALNGLARECATQIDAQGGIVTRNPEELLEVFVLLTWIAQILQETGKRADPAVDTAIMRIAPTLRAMRHADGSLVRAHGGGRGAPGRLIGALVQSGVRPSRIKGLAMGYARMASGRVTVITDAAPPMMGPGSTNAHAGTLSFEMASANHPLIVNAGSGAAFGASWRRAGRATVSHSTVSLEGYSSSRFAHKASDVPVERQGFAEGPSDVSIQVSEVTGGEGIVLSHDGWRRTHGLVHLRSLTLEDHGNLLRGEDGLAALDGDDRSRFTRVNRNLPSDVGLRFAARFHLHPDVAVELDMGGAAISLTLPTDEVWVFRHGGEAEMSIMPSIYFDNTRLKPRATKQIVLTSRVRGYGAAVSWSIARPSALLPAPDLSL</sequence>
<dbReference type="Proteomes" id="UP000825009">
    <property type="component" value="Chromosome"/>
</dbReference>
<organism evidence="2 3">
    <name type="scientific">Gymnodinialimonas ceratoperidinii</name>
    <dbReference type="NCBI Taxonomy" id="2856823"/>
    <lineage>
        <taxon>Bacteria</taxon>
        <taxon>Pseudomonadati</taxon>
        <taxon>Pseudomonadota</taxon>
        <taxon>Alphaproteobacteria</taxon>
        <taxon>Rhodobacterales</taxon>
        <taxon>Paracoccaceae</taxon>
        <taxon>Gymnodinialimonas</taxon>
    </lineage>
</organism>
<evidence type="ECO:0000313" key="2">
    <source>
        <dbReference type="EMBL" id="QXT40185.1"/>
    </source>
</evidence>
<dbReference type="AlphaFoldDB" id="A0A8F6TWX3"/>
<dbReference type="EMBL" id="CP079194">
    <property type="protein sequence ID" value="QXT40185.1"/>
    <property type="molecule type" value="Genomic_DNA"/>
</dbReference>
<accession>A0A8F6TWX3</accession>
<keyword evidence="3" id="KW-1185">Reference proteome</keyword>
<evidence type="ECO:0000313" key="3">
    <source>
        <dbReference type="Proteomes" id="UP000825009"/>
    </source>
</evidence>
<feature type="domain" description="Heparinase II/III-like C-terminal" evidence="1">
    <location>
        <begin position="274"/>
        <end position="532"/>
    </location>
</feature>
<dbReference type="RefSeq" id="WP_219003283.1">
    <property type="nucleotide sequence ID" value="NZ_CP079194.1"/>
</dbReference>
<dbReference type="InterPro" id="IPR012480">
    <property type="entry name" value="Hepar_II_III_C"/>
</dbReference>
<proteinExistence type="predicted"/>
<gene>
    <name evidence="2" type="ORF">KYE46_02700</name>
</gene>
<dbReference type="KEGG" id="gce:KYE46_02700"/>
<reference evidence="2 3" key="1">
    <citation type="submission" date="2021-07" db="EMBL/GenBank/DDBJ databases">
        <title>A novel Jannaschia species isolated from marine dinoflagellate Ceratoperidinium margalefii.</title>
        <authorList>
            <person name="Jiang Y."/>
            <person name="Li Z."/>
        </authorList>
    </citation>
    <scope>NUCLEOTIDE SEQUENCE [LARGE SCALE GENOMIC DNA]</scope>
    <source>
        <strain evidence="2 3">J12C1-MA-4</strain>
    </source>
</reference>
<dbReference type="GO" id="GO:0016829">
    <property type="term" value="F:lyase activity"/>
    <property type="evidence" value="ECO:0007669"/>
    <property type="project" value="InterPro"/>
</dbReference>
<protein>
    <submittedName>
        <fullName evidence="2">Heparinase II/III family protein</fullName>
    </submittedName>
</protein>
<dbReference type="Pfam" id="PF07940">
    <property type="entry name" value="Hepar_II_III_C"/>
    <property type="match status" value="1"/>
</dbReference>
<name>A0A8F6TWX3_9RHOB</name>
<evidence type="ECO:0000259" key="1">
    <source>
        <dbReference type="Pfam" id="PF07940"/>
    </source>
</evidence>